<name>A0A9D1HLQ5_9FIRM</name>
<dbReference type="PANTHER" id="PTHR31131:SF6">
    <property type="entry name" value="CASTOR ACT DOMAIN-CONTAINING PROTEIN"/>
    <property type="match status" value="1"/>
</dbReference>
<dbReference type="Proteomes" id="UP000824175">
    <property type="component" value="Unassembled WGS sequence"/>
</dbReference>
<evidence type="ECO:0000313" key="2">
    <source>
        <dbReference type="EMBL" id="HIU12863.1"/>
    </source>
</evidence>
<comment type="caution">
    <text evidence="2">The sequence shown here is derived from an EMBL/GenBank/DDBJ whole genome shotgun (WGS) entry which is preliminary data.</text>
</comment>
<feature type="domain" description="CASTOR ACT" evidence="1">
    <location>
        <begin position="54"/>
        <end position="114"/>
    </location>
</feature>
<dbReference type="PANTHER" id="PTHR31131">
    <property type="entry name" value="CHROMOSOME 1, WHOLE GENOME SHOTGUN SEQUENCE"/>
    <property type="match status" value="1"/>
</dbReference>
<dbReference type="Gene3D" id="3.30.2130.10">
    <property type="entry name" value="VC0802-like"/>
    <property type="match status" value="1"/>
</dbReference>
<dbReference type="SUPFAM" id="SSF55021">
    <property type="entry name" value="ACT-like"/>
    <property type="match status" value="2"/>
</dbReference>
<gene>
    <name evidence="2" type="ORF">IAD15_02160</name>
</gene>
<dbReference type="InterPro" id="IPR051719">
    <property type="entry name" value="CASTOR_mTORC1"/>
</dbReference>
<accession>A0A9D1HLQ5</accession>
<evidence type="ECO:0000259" key="1">
    <source>
        <dbReference type="Pfam" id="PF13840"/>
    </source>
</evidence>
<protein>
    <submittedName>
        <fullName evidence="2">ACT domain-containing protein</fullName>
    </submittedName>
</protein>
<dbReference type="AlphaFoldDB" id="A0A9D1HLQ5"/>
<proteinExistence type="predicted"/>
<dbReference type="InterPro" id="IPR045865">
    <property type="entry name" value="ACT-like_dom_sf"/>
</dbReference>
<organism evidence="2 3">
    <name type="scientific">Candidatus Fimiplasma intestinipullorum</name>
    <dbReference type="NCBI Taxonomy" id="2840825"/>
    <lineage>
        <taxon>Bacteria</taxon>
        <taxon>Bacillati</taxon>
        <taxon>Bacillota</taxon>
        <taxon>Clostridia</taxon>
        <taxon>Eubacteriales</taxon>
        <taxon>Candidatus Fimiplasma</taxon>
    </lineage>
</organism>
<dbReference type="Pfam" id="PF13840">
    <property type="entry name" value="ACT_7"/>
    <property type="match status" value="1"/>
</dbReference>
<reference evidence="2" key="2">
    <citation type="journal article" date="2021" name="PeerJ">
        <title>Extensive microbial diversity within the chicken gut microbiome revealed by metagenomics and culture.</title>
        <authorList>
            <person name="Gilroy R."/>
            <person name="Ravi A."/>
            <person name="Getino M."/>
            <person name="Pursley I."/>
            <person name="Horton D.L."/>
            <person name="Alikhan N.F."/>
            <person name="Baker D."/>
            <person name="Gharbi K."/>
            <person name="Hall N."/>
            <person name="Watson M."/>
            <person name="Adriaenssens E.M."/>
            <person name="Foster-Nyarko E."/>
            <person name="Jarju S."/>
            <person name="Secka A."/>
            <person name="Antonio M."/>
            <person name="Oren A."/>
            <person name="Chaudhuri R.R."/>
            <person name="La Ragione R."/>
            <person name="Hildebrand F."/>
            <person name="Pallen M.J."/>
        </authorList>
    </citation>
    <scope>NUCLEOTIDE SEQUENCE</scope>
    <source>
        <strain evidence="2">CHK195-11698</strain>
    </source>
</reference>
<dbReference type="InterPro" id="IPR027795">
    <property type="entry name" value="CASTOR_ACT_dom"/>
</dbReference>
<sequence length="124" mass="13989">MLIRFMKEDFTVCQIGDLQQVDLDKPYCFLAKTAHELSLVCRSEDVPEKVLRREDDWQAFYIEGSLDFALTGILAGIADVLTKKGISLLALSTYDTDYILVKKEKMAQALQTLAEAGYTIMSDK</sequence>
<dbReference type="EMBL" id="DVMJ01000014">
    <property type="protein sequence ID" value="HIU12863.1"/>
    <property type="molecule type" value="Genomic_DNA"/>
</dbReference>
<reference evidence="2" key="1">
    <citation type="submission" date="2020-10" db="EMBL/GenBank/DDBJ databases">
        <authorList>
            <person name="Gilroy R."/>
        </authorList>
    </citation>
    <scope>NUCLEOTIDE SEQUENCE</scope>
    <source>
        <strain evidence="2">CHK195-11698</strain>
    </source>
</reference>
<evidence type="ECO:0000313" key="3">
    <source>
        <dbReference type="Proteomes" id="UP000824175"/>
    </source>
</evidence>